<keyword evidence="4 5" id="KW-0472">Membrane</keyword>
<dbReference type="RefSeq" id="XP_014674165.1">
    <property type="nucleotide sequence ID" value="XM_014818679.1"/>
</dbReference>
<dbReference type="PANTHER" id="PTHR11814">
    <property type="entry name" value="SULFATE TRANSPORTER"/>
    <property type="match status" value="1"/>
</dbReference>
<evidence type="ECO:0000313" key="8">
    <source>
        <dbReference type="RefSeq" id="XP_014674165.1"/>
    </source>
</evidence>
<dbReference type="InterPro" id="IPR011547">
    <property type="entry name" value="SLC26A/SulP_dom"/>
</dbReference>
<organism evidence="7 8">
    <name type="scientific">Priapulus caudatus</name>
    <name type="common">Priapulid worm</name>
    <dbReference type="NCBI Taxonomy" id="37621"/>
    <lineage>
        <taxon>Eukaryota</taxon>
        <taxon>Metazoa</taxon>
        <taxon>Ecdysozoa</taxon>
        <taxon>Scalidophora</taxon>
        <taxon>Priapulida</taxon>
        <taxon>Priapulimorpha</taxon>
        <taxon>Priapulimorphida</taxon>
        <taxon>Priapulidae</taxon>
        <taxon>Priapulus</taxon>
    </lineage>
</organism>
<evidence type="ECO:0000256" key="4">
    <source>
        <dbReference type="ARBA" id="ARBA00023136"/>
    </source>
</evidence>
<accession>A0ABM1EPP4</accession>
<feature type="domain" description="SLC26A/SulP transporter" evidence="6">
    <location>
        <begin position="28"/>
        <end position="383"/>
    </location>
</feature>
<name>A0ABM1EPP4_PRICU</name>
<evidence type="ECO:0000256" key="2">
    <source>
        <dbReference type="ARBA" id="ARBA00022692"/>
    </source>
</evidence>
<comment type="subcellular location">
    <subcellularLocation>
        <location evidence="1">Membrane</location>
        <topology evidence="1">Multi-pass membrane protein</topology>
    </subcellularLocation>
</comment>
<dbReference type="Proteomes" id="UP000695022">
    <property type="component" value="Unplaced"/>
</dbReference>
<sequence>MWCMSLTVCQCDSVIVRPCDSVIMRQCDSMGFSLLANLPPVYGLYVSIFPVLIYSFLGSSRYLSNGTFAVISLMVANVVNRLATDPSGASTLPGHMSSDNVTDSIINGTDPVVITGIQVATCMALFIGILQIPLGFLRFGFITAYLSESLIRAFTTGAAMHVVTSQIKHLFGVSVSSYTGVLRLPYTWIDFFSKLMTTNWVALVLGVATIVFLVVMRECVNDKYKSKMFMPIPAELVVVVVMTGISYGAKLEKDWNLTVVGEIRPGLPQPSVPDVSLFPDMIGDVIAVAIISWVFNVGMAEILARKRDQEIDADQEMIALGAAHVFSSFFSCFPGTNALARSLIQESVGGVTQIAGLVSCVIVIIVSLWLGPLLYDLPNSVFGWNHPSVSEGNVPAVQ</sequence>
<feature type="transmembrane region" description="Helical" evidence="5">
    <location>
        <begin position="348"/>
        <end position="370"/>
    </location>
</feature>
<proteinExistence type="predicted"/>
<evidence type="ECO:0000256" key="3">
    <source>
        <dbReference type="ARBA" id="ARBA00022989"/>
    </source>
</evidence>
<feature type="transmembrane region" description="Helical" evidence="5">
    <location>
        <begin position="285"/>
        <end position="304"/>
    </location>
</feature>
<reference evidence="8" key="1">
    <citation type="submission" date="2025-08" db="UniProtKB">
        <authorList>
            <consortium name="RefSeq"/>
        </authorList>
    </citation>
    <scope>IDENTIFICATION</scope>
</reference>
<evidence type="ECO:0000259" key="6">
    <source>
        <dbReference type="Pfam" id="PF00916"/>
    </source>
</evidence>
<protein>
    <submittedName>
        <fullName evidence="8">Chloride anion exchanger-like</fullName>
    </submittedName>
</protein>
<keyword evidence="2 5" id="KW-0812">Transmembrane</keyword>
<dbReference type="GeneID" id="106814365"/>
<feature type="transmembrane region" description="Helical" evidence="5">
    <location>
        <begin position="112"/>
        <end position="137"/>
    </location>
</feature>
<feature type="transmembrane region" description="Helical" evidence="5">
    <location>
        <begin position="191"/>
        <end position="216"/>
    </location>
</feature>
<evidence type="ECO:0000256" key="5">
    <source>
        <dbReference type="SAM" id="Phobius"/>
    </source>
</evidence>
<keyword evidence="3 5" id="KW-1133">Transmembrane helix</keyword>
<feature type="transmembrane region" description="Helical" evidence="5">
    <location>
        <begin position="316"/>
        <end position="336"/>
    </location>
</feature>
<feature type="transmembrane region" description="Helical" evidence="5">
    <location>
        <begin position="40"/>
        <end position="57"/>
    </location>
</feature>
<dbReference type="InterPro" id="IPR001902">
    <property type="entry name" value="SLC26A/SulP_fam"/>
</dbReference>
<gene>
    <name evidence="8" type="primary">LOC106814365</name>
</gene>
<feature type="transmembrane region" description="Helical" evidence="5">
    <location>
        <begin position="149"/>
        <end position="171"/>
    </location>
</feature>
<dbReference type="Pfam" id="PF00916">
    <property type="entry name" value="Sulfate_transp"/>
    <property type="match status" value="1"/>
</dbReference>
<feature type="transmembrane region" description="Helical" evidence="5">
    <location>
        <begin position="228"/>
        <end position="249"/>
    </location>
</feature>
<evidence type="ECO:0000256" key="1">
    <source>
        <dbReference type="ARBA" id="ARBA00004141"/>
    </source>
</evidence>
<keyword evidence="7" id="KW-1185">Reference proteome</keyword>
<evidence type="ECO:0000313" key="7">
    <source>
        <dbReference type="Proteomes" id="UP000695022"/>
    </source>
</evidence>